<gene>
    <name evidence="1" type="ORF">A4A49_15527</name>
</gene>
<reference evidence="1" key="1">
    <citation type="submission" date="2016-11" db="EMBL/GenBank/DDBJ databases">
        <title>The genome of Nicotiana attenuata.</title>
        <authorList>
            <person name="Xu S."/>
            <person name="Brockmoeller T."/>
            <person name="Gaquerel E."/>
            <person name="Navarro A."/>
            <person name="Kuhl H."/>
            <person name="Gase K."/>
            <person name="Ling Z."/>
            <person name="Zhou W."/>
            <person name="Kreitzer C."/>
            <person name="Stanke M."/>
            <person name="Tang H."/>
            <person name="Lyons E."/>
            <person name="Pandey P."/>
            <person name="Pandey S.P."/>
            <person name="Timmermann B."/>
            <person name="Baldwin I.T."/>
        </authorList>
    </citation>
    <scope>NUCLEOTIDE SEQUENCE [LARGE SCALE GENOMIC DNA]</scope>
    <source>
        <strain evidence="1">UT</strain>
    </source>
</reference>
<dbReference type="Proteomes" id="UP000187609">
    <property type="component" value="Unassembled WGS sequence"/>
</dbReference>
<dbReference type="AlphaFoldDB" id="A0A314KWK0"/>
<protein>
    <submittedName>
        <fullName evidence="1">Uncharacterized protein</fullName>
    </submittedName>
</protein>
<accession>A0A314KWK0</accession>
<dbReference type="EMBL" id="MJEQ01000890">
    <property type="protein sequence ID" value="OIT33397.1"/>
    <property type="molecule type" value="Genomic_DNA"/>
</dbReference>
<organism evidence="1 2">
    <name type="scientific">Nicotiana attenuata</name>
    <name type="common">Coyote tobacco</name>
    <dbReference type="NCBI Taxonomy" id="49451"/>
    <lineage>
        <taxon>Eukaryota</taxon>
        <taxon>Viridiplantae</taxon>
        <taxon>Streptophyta</taxon>
        <taxon>Embryophyta</taxon>
        <taxon>Tracheophyta</taxon>
        <taxon>Spermatophyta</taxon>
        <taxon>Magnoliopsida</taxon>
        <taxon>eudicotyledons</taxon>
        <taxon>Gunneridae</taxon>
        <taxon>Pentapetalae</taxon>
        <taxon>asterids</taxon>
        <taxon>lamiids</taxon>
        <taxon>Solanales</taxon>
        <taxon>Solanaceae</taxon>
        <taxon>Nicotianoideae</taxon>
        <taxon>Nicotianeae</taxon>
        <taxon>Nicotiana</taxon>
    </lineage>
</organism>
<evidence type="ECO:0000313" key="1">
    <source>
        <dbReference type="EMBL" id="OIT33397.1"/>
    </source>
</evidence>
<dbReference type="Gramene" id="OIT33397">
    <property type="protein sequence ID" value="OIT33397"/>
    <property type="gene ID" value="A4A49_15527"/>
</dbReference>
<keyword evidence="2" id="KW-1185">Reference proteome</keyword>
<evidence type="ECO:0000313" key="2">
    <source>
        <dbReference type="Proteomes" id="UP000187609"/>
    </source>
</evidence>
<sequence>MLPFLIDDADVSHNSNGADRVTEKQIEGFKATFTEAKNSQKIVLEQTKSPSICSLYGVVRLTEVGTTTAAEQFSNDQNQATKGAKITVVTAEVGAETVVTADTITADAGTRKNTTRDV</sequence>
<name>A0A314KWK0_NICAT</name>
<comment type="caution">
    <text evidence="1">The sequence shown here is derived from an EMBL/GenBank/DDBJ whole genome shotgun (WGS) entry which is preliminary data.</text>
</comment>
<proteinExistence type="predicted"/>